<sequence>MHKHRKQSSAKLGMLPGSPVYVGEKPPNPTTIQVYIYDASHCEHHTKLSMDALFVALDAGQHVWVDVAGLGDAALITRLCNDFGIHPLITEDILNTGQRPKLDAIGDYLFIVMKRLDMKTEGLTYHTEQCSLVVKNNLVLTFRESPLHDFALLSERLRAEHSLVRAHGSDYLTYLLLDSMVDEYFNFVENTGSDLEAMEDLLTREPDSLAIDELYMLKRRTQVLRKAIAPLRDIVHLLLEEHVRKPGDSFDLYYQDLHDHCLRLLESVDMHREIIGSMLEIYHSTLNNRMNETIKVLTLFASIFIPLTFVAGVYGMNFQYMPELGWRYGYPMVLGFMALLVVLMLYYFRRKKLL</sequence>
<evidence type="ECO:0000256" key="4">
    <source>
        <dbReference type="ARBA" id="ARBA00022475"/>
    </source>
</evidence>
<dbReference type="STRING" id="45065.Lgee_1959"/>
<dbReference type="Gene3D" id="1.20.58.340">
    <property type="entry name" value="Magnesium transport protein CorA, transmembrane region"/>
    <property type="match status" value="2"/>
</dbReference>
<keyword evidence="14" id="KW-1185">Reference proteome</keyword>
<dbReference type="PANTHER" id="PTHR46494">
    <property type="entry name" value="CORA FAMILY METAL ION TRANSPORTER (EUROFUNG)"/>
    <property type="match status" value="1"/>
</dbReference>
<evidence type="ECO:0000256" key="9">
    <source>
        <dbReference type="ARBA" id="ARBA00023136"/>
    </source>
</evidence>
<comment type="function">
    <text evidence="11">Mediates influx of magnesium ions. Alternates between open and closed states. Activated by low cytoplasmic Mg(2+) levels. Inactive when cytoplasmic Mg(2+) levels are high.</text>
</comment>
<dbReference type="Proteomes" id="UP000054785">
    <property type="component" value="Unassembled WGS sequence"/>
</dbReference>
<dbReference type="InterPro" id="IPR002523">
    <property type="entry name" value="MgTranspt_CorA/ZnTranspt_ZntB"/>
</dbReference>
<dbReference type="CDD" id="cd12828">
    <property type="entry name" value="TmCorA-like_1"/>
    <property type="match status" value="1"/>
</dbReference>
<comment type="similarity">
    <text evidence="2 12">Belongs to the CorA metal ion transporter (MIT) (TC 1.A.35) family.</text>
</comment>
<evidence type="ECO:0000256" key="6">
    <source>
        <dbReference type="ARBA" id="ARBA00022842"/>
    </source>
</evidence>
<dbReference type="Pfam" id="PF01544">
    <property type="entry name" value="CorA"/>
    <property type="match status" value="1"/>
</dbReference>
<organism evidence="13 14">
    <name type="scientific">Legionella geestiana</name>
    <dbReference type="NCBI Taxonomy" id="45065"/>
    <lineage>
        <taxon>Bacteria</taxon>
        <taxon>Pseudomonadati</taxon>
        <taxon>Pseudomonadota</taxon>
        <taxon>Gammaproteobacteria</taxon>
        <taxon>Legionellales</taxon>
        <taxon>Legionellaceae</taxon>
        <taxon>Legionella</taxon>
    </lineage>
</organism>
<dbReference type="GO" id="GO:0000287">
    <property type="term" value="F:magnesium ion binding"/>
    <property type="evidence" value="ECO:0007669"/>
    <property type="project" value="TreeGrafter"/>
</dbReference>
<evidence type="ECO:0000256" key="1">
    <source>
        <dbReference type="ARBA" id="ARBA00004651"/>
    </source>
</evidence>
<reference evidence="13 14" key="1">
    <citation type="submission" date="2015-11" db="EMBL/GenBank/DDBJ databases">
        <title>Genomic analysis of 38 Legionella species identifies large and diverse effector repertoires.</title>
        <authorList>
            <person name="Burstein D."/>
            <person name="Amaro F."/>
            <person name="Zusman T."/>
            <person name="Lifshitz Z."/>
            <person name="Cohen O."/>
            <person name="Gilbert J.A."/>
            <person name="Pupko T."/>
            <person name="Shuman H.A."/>
            <person name="Segal G."/>
        </authorList>
    </citation>
    <scope>NUCLEOTIDE SEQUENCE [LARGE SCALE GENOMIC DNA]</scope>
    <source>
        <strain evidence="13 14">ATCC 49504</strain>
    </source>
</reference>
<dbReference type="GO" id="GO:0015095">
    <property type="term" value="F:magnesium ion transmembrane transporter activity"/>
    <property type="evidence" value="ECO:0007669"/>
    <property type="project" value="UniProtKB-UniRule"/>
</dbReference>
<feature type="transmembrane region" description="Helical" evidence="12">
    <location>
        <begin position="328"/>
        <end position="348"/>
    </location>
</feature>
<comment type="subcellular location">
    <subcellularLocation>
        <location evidence="1">Cell membrane</location>
        <topology evidence="1">Multi-pass membrane protein</topology>
    </subcellularLocation>
    <subcellularLocation>
        <location evidence="12">Membrane</location>
        <topology evidence="12">Multi-pass membrane protein</topology>
    </subcellularLocation>
</comment>
<dbReference type="InterPro" id="IPR045861">
    <property type="entry name" value="CorA_cytoplasmic_dom"/>
</dbReference>
<gene>
    <name evidence="12 13" type="primary">corA</name>
    <name evidence="13" type="ORF">Lgee_1959</name>
</gene>
<keyword evidence="8 12" id="KW-0406">Ion transport</keyword>
<evidence type="ECO:0000256" key="2">
    <source>
        <dbReference type="ARBA" id="ARBA00009765"/>
    </source>
</evidence>
<dbReference type="InterPro" id="IPR045863">
    <property type="entry name" value="CorA_TM1_TM2"/>
</dbReference>
<keyword evidence="7 12" id="KW-1133">Transmembrane helix</keyword>
<keyword evidence="6 12" id="KW-0460">Magnesium</keyword>
<dbReference type="PANTHER" id="PTHR46494:SF1">
    <property type="entry name" value="CORA FAMILY METAL ION TRANSPORTER (EUROFUNG)"/>
    <property type="match status" value="1"/>
</dbReference>
<dbReference type="GO" id="GO:0005886">
    <property type="term" value="C:plasma membrane"/>
    <property type="evidence" value="ECO:0007669"/>
    <property type="project" value="UniProtKB-SubCell"/>
</dbReference>
<evidence type="ECO:0000256" key="7">
    <source>
        <dbReference type="ARBA" id="ARBA00022989"/>
    </source>
</evidence>
<feature type="transmembrane region" description="Helical" evidence="12">
    <location>
        <begin position="296"/>
        <end position="316"/>
    </location>
</feature>
<evidence type="ECO:0000256" key="8">
    <source>
        <dbReference type="ARBA" id="ARBA00023065"/>
    </source>
</evidence>
<evidence type="ECO:0000256" key="5">
    <source>
        <dbReference type="ARBA" id="ARBA00022692"/>
    </source>
</evidence>
<dbReference type="PATRIC" id="fig|45065.4.peg.2127"/>
<comment type="catalytic activity">
    <reaction evidence="10">
        <text>Mg(2+)(in) = Mg(2+)(out)</text>
        <dbReference type="Rhea" id="RHEA:29827"/>
        <dbReference type="ChEBI" id="CHEBI:18420"/>
    </reaction>
</comment>
<proteinExistence type="inferred from homology"/>
<evidence type="ECO:0000256" key="10">
    <source>
        <dbReference type="ARBA" id="ARBA00034269"/>
    </source>
</evidence>
<dbReference type="SUPFAM" id="SSF143865">
    <property type="entry name" value="CorA soluble domain-like"/>
    <property type="match status" value="1"/>
</dbReference>
<evidence type="ECO:0000313" key="14">
    <source>
        <dbReference type="Proteomes" id="UP000054785"/>
    </source>
</evidence>
<evidence type="ECO:0000256" key="3">
    <source>
        <dbReference type="ARBA" id="ARBA00022448"/>
    </source>
</evidence>
<keyword evidence="4 12" id="KW-1003">Cell membrane</keyword>
<keyword evidence="5 12" id="KW-0812">Transmembrane</keyword>
<protein>
    <recommendedName>
        <fullName evidence="12">Magnesium transport protein CorA</fullName>
    </recommendedName>
</protein>
<dbReference type="AlphaFoldDB" id="A0A0W0TNX8"/>
<name>A0A0W0TNX8_9GAMM</name>
<keyword evidence="9 12" id="KW-0472">Membrane</keyword>
<evidence type="ECO:0000256" key="11">
    <source>
        <dbReference type="ARBA" id="ARBA00045497"/>
    </source>
</evidence>
<dbReference type="NCBIfam" id="TIGR00383">
    <property type="entry name" value="corA"/>
    <property type="match status" value="1"/>
</dbReference>
<dbReference type="FunFam" id="1.20.58.340:FF:000004">
    <property type="entry name" value="Magnesium transport protein CorA"/>
    <property type="match status" value="1"/>
</dbReference>
<keyword evidence="3 12" id="KW-0813">Transport</keyword>
<dbReference type="EMBL" id="LNYC01000072">
    <property type="protein sequence ID" value="KTC97298.1"/>
    <property type="molecule type" value="Genomic_DNA"/>
</dbReference>
<dbReference type="GO" id="GO:0050897">
    <property type="term" value="F:cobalt ion binding"/>
    <property type="evidence" value="ECO:0007669"/>
    <property type="project" value="TreeGrafter"/>
</dbReference>
<comment type="caution">
    <text evidence="13">The sequence shown here is derived from an EMBL/GenBank/DDBJ whole genome shotgun (WGS) entry which is preliminary data.</text>
</comment>
<dbReference type="InterPro" id="IPR004488">
    <property type="entry name" value="Mg/Co-transport_prot_CorA"/>
</dbReference>
<evidence type="ECO:0000313" key="13">
    <source>
        <dbReference type="EMBL" id="KTC97298.1"/>
    </source>
</evidence>
<dbReference type="RefSeq" id="WP_028385618.1">
    <property type="nucleotide sequence ID" value="NZ_CAAAHN010000002.1"/>
</dbReference>
<dbReference type="SUPFAM" id="SSF144083">
    <property type="entry name" value="Magnesium transport protein CorA, transmembrane region"/>
    <property type="match status" value="1"/>
</dbReference>
<dbReference type="OrthoDB" id="9803416at2"/>
<dbReference type="GO" id="GO:0015087">
    <property type="term" value="F:cobalt ion transmembrane transporter activity"/>
    <property type="evidence" value="ECO:0007669"/>
    <property type="project" value="UniProtKB-UniRule"/>
</dbReference>
<accession>A0A0W0TNX8</accession>
<evidence type="ECO:0000256" key="12">
    <source>
        <dbReference type="RuleBase" id="RU362010"/>
    </source>
</evidence>
<dbReference type="Gene3D" id="3.30.460.20">
    <property type="entry name" value="CorA soluble domain-like"/>
    <property type="match status" value="1"/>
</dbReference>